<evidence type="ECO:0000256" key="9">
    <source>
        <dbReference type="ARBA" id="ARBA00023238"/>
    </source>
</evidence>
<dbReference type="SUPFAM" id="SSF51735">
    <property type="entry name" value="NAD(P)-binding Rossmann-fold domains"/>
    <property type="match status" value="1"/>
</dbReference>
<dbReference type="GO" id="GO:0009853">
    <property type="term" value="P:photorespiration"/>
    <property type="evidence" value="ECO:0007669"/>
    <property type="project" value="UniProtKB-KW"/>
</dbReference>
<dbReference type="PROSITE" id="PS51161">
    <property type="entry name" value="ATP_CONE"/>
    <property type="match status" value="1"/>
</dbReference>
<evidence type="ECO:0000256" key="3">
    <source>
        <dbReference type="ARBA" id="ARBA00022563"/>
    </source>
</evidence>
<dbReference type="FunFam" id="3.40.50.720:FF:000006">
    <property type="entry name" value="Bifunctional protein FolD"/>
    <property type="match status" value="1"/>
</dbReference>
<keyword evidence="6 14" id="KW-0067">ATP-binding</keyword>
<dbReference type="GO" id="GO:0035999">
    <property type="term" value="P:tetrahydrofolate interconversion"/>
    <property type="evidence" value="ECO:0007669"/>
    <property type="project" value="TreeGrafter"/>
</dbReference>
<evidence type="ECO:0000256" key="14">
    <source>
        <dbReference type="PROSITE-ProRule" id="PRU00492"/>
    </source>
</evidence>
<comment type="function">
    <text evidence="12">Catalyzes the oxidation of 5,10-methylenetetrahydrofolate to 5,10-methenyltetrahydrofolate and then the hydrolysis of 5,10-methenyltetrahydrofolate to 10-formyltetrahydrofolate.</text>
</comment>
<dbReference type="Proteomes" id="UP000489600">
    <property type="component" value="Unassembled WGS sequence"/>
</dbReference>
<comment type="pathway">
    <text evidence="1">One-carbon metabolism; tetrahydrofolate interconversion.</text>
</comment>
<evidence type="ECO:0000313" key="17">
    <source>
        <dbReference type="Proteomes" id="UP000489600"/>
    </source>
</evidence>
<dbReference type="Pfam" id="PF00763">
    <property type="entry name" value="THF_DHG_CYH"/>
    <property type="match status" value="1"/>
</dbReference>
<evidence type="ECO:0000256" key="10">
    <source>
        <dbReference type="ARBA" id="ARBA00023268"/>
    </source>
</evidence>
<name>A0A565BDZ2_9BRAS</name>
<protein>
    <recommendedName>
        <fullName evidence="15">ATP-cone domain-containing protein</fullName>
    </recommendedName>
</protein>
<keyword evidence="8" id="KW-0560">Oxidoreductase</keyword>
<evidence type="ECO:0000256" key="11">
    <source>
        <dbReference type="ARBA" id="ARBA00052194"/>
    </source>
</evidence>
<keyword evidence="17" id="KW-1185">Reference proteome</keyword>
<evidence type="ECO:0000256" key="12">
    <source>
        <dbReference type="ARBA" id="ARBA00058319"/>
    </source>
</evidence>
<dbReference type="GO" id="GO:0004477">
    <property type="term" value="F:methenyltetrahydrofolate cyclohydrolase activity"/>
    <property type="evidence" value="ECO:0007669"/>
    <property type="project" value="TreeGrafter"/>
</dbReference>
<evidence type="ECO:0000313" key="16">
    <source>
        <dbReference type="EMBL" id="VVA99829.1"/>
    </source>
</evidence>
<evidence type="ECO:0000256" key="1">
    <source>
        <dbReference type="ARBA" id="ARBA00004777"/>
    </source>
</evidence>
<reference evidence="16" key="1">
    <citation type="submission" date="2019-07" db="EMBL/GenBank/DDBJ databases">
        <authorList>
            <person name="Dittberner H."/>
        </authorList>
    </citation>
    <scope>NUCLEOTIDE SEQUENCE [LARGE SCALE GENOMIC DNA]</scope>
</reference>
<dbReference type="InterPro" id="IPR036291">
    <property type="entry name" value="NAD(P)-bd_dom_sf"/>
</dbReference>
<comment type="catalytic activity">
    <reaction evidence="11">
        <text>(6R)-5,10-methylene-5,6,7,8-tetrahydrofolate + NADP(+) = (6R)-5,10-methenyltetrahydrofolate + NADPH</text>
        <dbReference type="Rhea" id="RHEA:22812"/>
        <dbReference type="ChEBI" id="CHEBI:15636"/>
        <dbReference type="ChEBI" id="CHEBI:57455"/>
        <dbReference type="ChEBI" id="CHEBI:57783"/>
        <dbReference type="ChEBI" id="CHEBI:58349"/>
        <dbReference type="EC" id="1.5.1.5"/>
    </reaction>
</comment>
<proteinExistence type="inferred from homology"/>
<evidence type="ECO:0000259" key="15">
    <source>
        <dbReference type="PROSITE" id="PS51161"/>
    </source>
</evidence>
<dbReference type="SUPFAM" id="SSF53223">
    <property type="entry name" value="Aminoacid dehydrogenase-like, N-terminal domain"/>
    <property type="match status" value="1"/>
</dbReference>
<keyword evidence="7" id="KW-0521">NADP</keyword>
<comment type="subunit">
    <text evidence="2">Homodimer.</text>
</comment>
<dbReference type="InterPro" id="IPR000672">
    <property type="entry name" value="THF_DH/CycHdrlase"/>
</dbReference>
<dbReference type="InterPro" id="IPR046346">
    <property type="entry name" value="Aminoacid_DH-like_N_sf"/>
</dbReference>
<dbReference type="EMBL" id="CABITT030000003">
    <property type="protein sequence ID" value="VVA99829.1"/>
    <property type="molecule type" value="Genomic_DNA"/>
</dbReference>
<dbReference type="GO" id="GO:0004488">
    <property type="term" value="F:methylenetetrahydrofolate dehydrogenase (NADP+) activity"/>
    <property type="evidence" value="ECO:0007669"/>
    <property type="project" value="UniProtKB-EC"/>
</dbReference>
<dbReference type="GO" id="GO:0005524">
    <property type="term" value="F:ATP binding"/>
    <property type="evidence" value="ECO:0007669"/>
    <property type="project" value="UniProtKB-UniRule"/>
</dbReference>
<comment type="similarity">
    <text evidence="13">Belongs to the tetrahydrofolate dehydrogenase/cyclohydrolase family.</text>
</comment>
<dbReference type="InterPro" id="IPR020631">
    <property type="entry name" value="THF_DH/CycHdrlase_NAD-bd_dom"/>
</dbReference>
<evidence type="ECO:0000256" key="4">
    <source>
        <dbReference type="ARBA" id="ARBA00022741"/>
    </source>
</evidence>
<dbReference type="Pfam" id="PF02882">
    <property type="entry name" value="THF_DHG_CYH_C"/>
    <property type="match status" value="1"/>
</dbReference>
<gene>
    <name evidence="16" type="ORF">ANE_LOCUS10274</name>
</gene>
<keyword evidence="4 14" id="KW-0547">Nucleotide-binding</keyword>
<accession>A0A565BDZ2</accession>
<keyword evidence="3" id="KW-0554">One-carbon metabolism</keyword>
<dbReference type="InterPro" id="IPR005144">
    <property type="entry name" value="ATP-cone_dom"/>
</dbReference>
<dbReference type="PRINTS" id="PR00085">
    <property type="entry name" value="THFDHDRGNASE"/>
</dbReference>
<dbReference type="PANTHER" id="PTHR48099">
    <property type="entry name" value="C-1-TETRAHYDROFOLATE SYNTHASE, CYTOPLASMIC-RELATED"/>
    <property type="match status" value="1"/>
</dbReference>
<evidence type="ECO:0000256" key="5">
    <source>
        <dbReference type="ARBA" id="ARBA00022801"/>
    </source>
</evidence>
<evidence type="ECO:0000256" key="2">
    <source>
        <dbReference type="ARBA" id="ARBA00011738"/>
    </source>
</evidence>
<dbReference type="Gene3D" id="3.40.50.720">
    <property type="entry name" value="NAD(P)-binding Rossmann-like Domain"/>
    <property type="match status" value="1"/>
</dbReference>
<evidence type="ECO:0000256" key="13">
    <source>
        <dbReference type="ARBA" id="ARBA00061364"/>
    </source>
</evidence>
<sequence length="409" mass="45336">MTSLMFTDCFASTTSHPSRPNGAFLPRRWIEQLSLRSTASVRGHTCILSIRSSSSDTAMVIYEFPVTLKIIDEIRTDVIKMKKSIGAVPGLAVVLLGDSNYSESYESYEVPCMLVQMKSFEVRLAKDSSEEEVFKSISRLNDDPCVHGIIVPPRLLPSMQHMDEKIVNAISAEKDANGFHPLNIGRLAMRGREPFFAPCAPKGYIEVLHRYNIEIKGKRAVVIGRSNDFGIPIALLLQREDATVTIIHSETKNPEEITRQADIVISDIGKPNMVRGSWIKPGAVVINIGTHLVRDPNAPEGFRIVGDICYEEVCKVASAITPFEGGPGFLTLTMLLSNVLTSAKRFHNFIQMMRKNMYVDGSNKETINLDKITARLKKLSYGRSSDHCDIALVARNVCGGLYNGINSMN</sequence>
<feature type="domain" description="ATP-cone" evidence="15">
    <location>
        <begin position="350"/>
        <end position="409"/>
    </location>
</feature>
<keyword evidence="10" id="KW-0511">Multifunctional enzyme</keyword>
<dbReference type="PANTHER" id="PTHR48099:SF5">
    <property type="entry name" value="C-1-TETRAHYDROFOLATE SYNTHASE, CYTOPLASMIC"/>
    <property type="match status" value="1"/>
</dbReference>
<dbReference type="Gene3D" id="3.40.50.10860">
    <property type="entry name" value="Leucine Dehydrogenase, chain A, domain 1"/>
    <property type="match status" value="1"/>
</dbReference>
<evidence type="ECO:0000256" key="8">
    <source>
        <dbReference type="ARBA" id="ARBA00023002"/>
    </source>
</evidence>
<dbReference type="AlphaFoldDB" id="A0A565BDZ2"/>
<dbReference type="CDD" id="cd01080">
    <property type="entry name" value="NAD_bind_m-THF_DH_Cyclohyd"/>
    <property type="match status" value="1"/>
</dbReference>
<keyword evidence="5" id="KW-0378">Hydrolase</keyword>
<dbReference type="InterPro" id="IPR020630">
    <property type="entry name" value="THF_DH/CycHdrlase_cat_dom"/>
</dbReference>
<evidence type="ECO:0000256" key="7">
    <source>
        <dbReference type="ARBA" id="ARBA00022857"/>
    </source>
</evidence>
<comment type="caution">
    <text evidence="16">The sequence shown here is derived from an EMBL/GenBank/DDBJ whole genome shotgun (WGS) entry which is preliminary data.</text>
</comment>
<dbReference type="GO" id="GO:0005829">
    <property type="term" value="C:cytosol"/>
    <property type="evidence" value="ECO:0007669"/>
    <property type="project" value="TreeGrafter"/>
</dbReference>
<keyword evidence="9" id="KW-0601">Photorespiration</keyword>
<dbReference type="OrthoDB" id="5126881at2759"/>
<organism evidence="16 17">
    <name type="scientific">Arabis nemorensis</name>
    <dbReference type="NCBI Taxonomy" id="586526"/>
    <lineage>
        <taxon>Eukaryota</taxon>
        <taxon>Viridiplantae</taxon>
        <taxon>Streptophyta</taxon>
        <taxon>Embryophyta</taxon>
        <taxon>Tracheophyta</taxon>
        <taxon>Spermatophyta</taxon>
        <taxon>Magnoliopsida</taxon>
        <taxon>eudicotyledons</taxon>
        <taxon>Gunneridae</taxon>
        <taxon>Pentapetalae</taxon>
        <taxon>rosids</taxon>
        <taxon>malvids</taxon>
        <taxon>Brassicales</taxon>
        <taxon>Brassicaceae</taxon>
        <taxon>Arabideae</taxon>
        <taxon>Arabis</taxon>
    </lineage>
</organism>
<dbReference type="HAMAP" id="MF_01576">
    <property type="entry name" value="THF_DHG_CYH"/>
    <property type="match status" value="1"/>
</dbReference>
<evidence type="ECO:0000256" key="6">
    <source>
        <dbReference type="ARBA" id="ARBA00022840"/>
    </source>
</evidence>